<dbReference type="Pfam" id="PF07751">
    <property type="entry name" value="Abi_2"/>
    <property type="match status" value="1"/>
</dbReference>
<organism evidence="1 2">
    <name type="scientific">Clavibacter tessellarius</name>
    <dbReference type="NCBI Taxonomy" id="31965"/>
    <lineage>
        <taxon>Bacteria</taxon>
        <taxon>Bacillati</taxon>
        <taxon>Actinomycetota</taxon>
        <taxon>Actinomycetes</taxon>
        <taxon>Micrococcales</taxon>
        <taxon>Microbacteriaceae</taxon>
        <taxon>Clavibacter</taxon>
    </lineage>
</organism>
<protein>
    <submittedName>
        <fullName evidence="1">Abortive phage resistance protein</fullName>
    </submittedName>
</protein>
<gene>
    <name evidence="1" type="ORF">AWH51_04835</name>
</gene>
<dbReference type="Proteomes" id="UP000076218">
    <property type="component" value="Unassembled WGS sequence"/>
</dbReference>
<dbReference type="RefSeq" id="WP_063070705.1">
    <property type="nucleotide sequence ID" value="NZ_LQXA01000013.1"/>
</dbReference>
<proteinExistence type="predicted"/>
<evidence type="ECO:0000313" key="2">
    <source>
        <dbReference type="Proteomes" id="UP000076218"/>
    </source>
</evidence>
<comment type="caution">
    <text evidence="1">The sequence shown here is derived from an EMBL/GenBank/DDBJ whole genome shotgun (WGS) entry which is preliminary data.</text>
</comment>
<accession>A0A154V481</accession>
<reference evidence="1 2" key="1">
    <citation type="submission" date="2016-01" db="EMBL/GenBank/DDBJ databases">
        <title>Draft genome sequence of Clavibacter michiganensis subsp. tessellarius DOAB 609.</title>
        <authorList>
            <person name="Tambong J.T."/>
        </authorList>
    </citation>
    <scope>NUCLEOTIDE SEQUENCE [LARGE SCALE GENOMIC DNA]</scope>
    <source>
        <strain evidence="1 2">DOAB 609</strain>
    </source>
</reference>
<dbReference type="EMBL" id="LQXA01000013">
    <property type="protein sequence ID" value="KZC96186.1"/>
    <property type="molecule type" value="Genomic_DNA"/>
</dbReference>
<dbReference type="STRING" id="31965.AWH51_04835"/>
<dbReference type="InterPro" id="IPR011664">
    <property type="entry name" value="Abi_system_AbiD/AbiF-like"/>
</dbReference>
<dbReference type="OrthoDB" id="5363652at2"/>
<sequence length="300" mass="33480">MKPYLSWHDQTALMVGRGLIVPDESDCARFLAAHNYYRFSGYARYFQTAPHLGDDDFVSGTAFDDVRGVYVADDALRDSLVRPLAQVELLLRSHVAHVIGREHGPYQAYLEQDFYTDVGGREATVESCLRDIDRSKDRHILRYRGHAGEDSDYSRLPVWSAVEAWSFGTLSKAIERGAQGTLADSVATSIGVAKAGFAYRVRAFVYLRNRCAHHNRLWNHSIVDAGPTPNNVRTKAKRIAGQFGPRSVLDVIASLDDMITRADVAVPLLPMLVETHEREGRFWRGLAAPEGPTDHADGPR</sequence>
<evidence type="ECO:0000313" key="1">
    <source>
        <dbReference type="EMBL" id="KZC96186.1"/>
    </source>
</evidence>
<name>A0A154V481_9MICO</name>
<dbReference type="AlphaFoldDB" id="A0A154V481"/>